<proteinExistence type="predicted"/>
<dbReference type="Proteomes" id="UP001279734">
    <property type="component" value="Unassembled WGS sequence"/>
</dbReference>
<evidence type="ECO:0000256" key="1">
    <source>
        <dbReference type="SAM" id="MobiDB-lite"/>
    </source>
</evidence>
<name>A0AAD3Y3N6_NEPGR</name>
<reference evidence="2" key="1">
    <citation type="submission" date="2023-05" db="EMBL/GenBank/DDBJ databases">
        <title>Nepenthes gracilis genome sequencing.</title>
        <authorList>
            <person name="Fukushima K."/>
        </authorList>
    </citation>
    <scope>NUCLEOTIDE SEQUENCE</scope>
    <source>
        <strain evidence="2">SING2019-196</strain>
    </source>
</reference>
<dbReference type="EMBL" id="BSYO01000031">
    <property type="protein sequence ID" value="GMH26310.1"/>
    <property type="molecule type" value="Genomic_DNA"/>
</dbReference>
<feature type="region of interest" description="Disordered" evidence="1">
    <location>
        <begin position="1"/>
        <end position="48"/>
    </location>
</feature>
<accession>A0AAD3Y3N6</accession>
<dbReference type="AlphaFoldDB" id="A0AAD3Y3N6"/>
<feature type="compositionally biased region" description="Basic and acidic residues" evidence="1">
    <location>
        <begin position="8"/>
        <end position="47"/>
    </location>
</feature>
<protein>
    <submittedName>
        <fullName evidence="2">Uncharacterized protein</fullName>
    </submittedName>
</protein>
<gene>
    <name evidence="2" type="ORF">Nepgr_028153</name>
</gene>
<organism evidence="2 3">
    <name type="scientific">Nepenthes gracilis</name>
    <name type="common">Slender pitcher plant</name>
    <dbReference type="NCBI Taxonomy" id="150966"/>
    <lineage>
        <taxon>Eukaryota</taxon>
        <taxon>Viridiplantae</taxon>
        <taxon>Streptophyta</taxon>
        <taxon>Embryophyta</taxon>
        <taxon>Tracheophyta</taxon>
        <taxon>Spermatophyta</taxon>
        <taxon>Magnoliopsida</taxon>
        <taxon>eudicotyledons</taxon>
        <taxon>Gunneridae</taxon>
        <taxon>Pentapetalae</taxon>
        <taxon>Caryophyllales</taxon>
        <taxon>Nepenthaceae</taxon>
        <taxon>Nepenthes</taxon>
    </lineage>
</organism>
<comment type="caution">
    <text evidence="2">The sequence shown here is derived from an EMBL/GenBank/DDBJ whole genome shotgun (WGS) entry which is preliminary data.</text>
</comment>
<evidence type="ECO:0000313" key="3">
    <source>
        <dbReference type="Proteomes" id="UP001279734"/>
    </source>
</evidence>
<keyword evidence="3" id="KW-1185">Reference proteome</keyword>
<sequence>MESNLTSRQDEEDRAEKTARAVTGKPDDTADRTTETQDKNFTAEKAKGTAAEKAGEYKDYAAHKGKQVMDTTVLEEREAKDVSAEKAEETTEKITLLKDLLMVDYIWFSSLFVSRRSFKL</sequence>
<evidence type="ECO:0000313" key="2">
    <source>
        <dbReference type="EMBL" id="GMH26310.1"/>
    </source>
</evidence>